<dbReference type="Gene3D" id="1.10.10.60">
    <property type="entry name" value="Homeodomain-like"/>
    <property type="match status" value="1"/>
</dbReference>
<dbReference type="PANTHER" id="PTHR43130:SF3">
    <property type="entry name" value="HTH-TYPE TRANSCRIPTIONAL REGULATOR RV1931C"/>
    <property type="match status" value="1"/>
</dbReference>
<dbReference type="InterPro" id="IPR029062">
    <property type="entry name" value="Class_I_gatase-like"/>
</dbReference>
<reference evidence="4 5" key="1">
    <citation type="submission" date="2020-08" db="EMBL/GenBank/DDBJ databases">
        <title>Genomic Encyclopedia of Type Strains, Phase IV (KMG-IV): sequencing the most valuable type-strain genomes for metagenomic binning, comparative biology and taxonomic classification.</title>
        <authorList>
            <person name="Goeker M."/>
        </authorList>
    </citation>
    <scope>NUCLEOTIDE SEQUENCE [LARGE SCALE GENOMIC DNA]</scope>
    <source>
        <strain evidence="4 5">DSM 100021</strain>
    </source>
</reference>
<dbReference type="Pfam" id="PF01965">
    <property type="entry name" value="DJ-1_PfpI"/>
    <property type="match status" value="1"/>
</dbReference>
<dbReference type="PANTHER" id="PTHR43130">
    <property type="entry name" value="ARAC-FAMILY TRANSCRIPTIONAL REGULATOR"/>
    <property type="match status" value="1"/>
</dbReference>
<protein>
    <submittedName>
        <fullName evidence="4">AraC family transcriptional activator FtrA</fullName>
    </submittedName>
</protein>
<gene>
    <name evidence="4" type="ORF">GGQ71_004708</name>
</gene>
<dbReference type="Gene3D" id="3.40.50.880">
    <property type="match status" value="1"/>
</dbReference>
<dbReference type="SMART" id="SM00342">
    <property type="entry name" value="HTH_ARAC"/>
    <property type="match status" value="1"/>
</dbReference>
<dbReference type="CDD" id="cd03137">
    <property type="entry name" value="GATase1_AraC_1"/>
    <property type="match status" value="1"/>
</dbReference>
<keyword evidence="1" id="KW-0805">Transcription regulation</keyword>
<organism evidence="4 5">
    <name type="scientific">Allorhizobium taibaishanense</name>
    <dbReference type="NCBI Taxonomy" id="887144"/>
    <lineage>
        <taxon>Bacteria</taxon>
        <taxon>Pseudomonadati</taxon>
        <taxon>Pseudomonadota</taxon>
        <taxon>Alphaproteobacteria</taxon>
        <taxon>Hyphomicrobiales</taxon>
        <taxon>Rhizobiaceae</taxon>
        <taxon>Rhizobium/Agrobacterium group</taxon>
        <taxon>Allorhizobium</taxon>
    </lineage>
</organism>
<dbReference type="GO" id="GO:0003700">
    <property type="term" value="F:DNA-binding transcription factor activity"/>
    <property type="evidence" value="ECO:0007669"/>
    <property type="project" value="InterPro"/>
</dbReference>
<dbReference type="Proteomes" id="UP000544107">
    <property type="component" value="Unassembled WGS sequence"/>
</dbReference>
<dbReference type="InterPro" id="IPR052158">
    <property type="entry name" value="INH-QAR"/>
</dbReference>
<sequence>MNTFELGAAYEIFEICSSVHDCYDVTICSERPGTKIKLGGLSLVTEFGLEELQRADTVIVPGWNDIDAVPPGNVLEHLRRAHAAGKRIVSICSGVFLLAAAGLLNGRRAAVHWSQAKILAARYPKVQVDADVLYVDDGDVMSSAGRAAGLDLCLHIVRKDCGGKIARSVAQRMVIPAFREGGQTQYIPHSAQTQIDSLAELREWLLLNLDRKIDIDEMAERMCMSRRTFLRRFQVATDLTPGEWLIRERVARARNLLEETIMPIEHIAEQVGFASADALRHHFRKRFGISAVSYRNSFRTDKPRLSGKPPE</sequence>
<dbReference type="PROSITE" id="PS01124">
    <property type="entry name" value="HTH_ARAC_FAMILY_2"/>
    <property type="match status" value="1"/>
</dbReference>
<dbReference type="InterPro" id="IPR018060">
    <property type="entry name" value="HTH_AraC"/>
</dbReference>
<dbReference type="GO" id="GO:0043565">
    <property type="term" value="F:sequence-specific DNA binding"/>
    <property type="evidence" value="ECO:0007669"/>
    <property type="project" value="InterPro"/>
</dbReference>
<keyword evidence="2" id="KW-0804">Transcription</keyword>
<dbReference type="InterPro" id="IPR009057">
    <property type="entry name" value="Homeodomain-like_sf"/>
</dbReference>
<evidence type="ECO:0000256" key="2">
    <source>
        <dbReference type="ARBA" id="ARBA00023163"/>
    </source>
</evidence>
<dbReference type="Pfam" id="PF12833">
    <property type="entry name" value="HTH_18"/>
    <property type="match status" value="1"/>
</dbReference>
<name>A0A7W6HT85_9HYPH</name>
<dbReference type="SUPFAM" id="SSF46689">
    <property type="entry name" value="Homeodomain-like"/>
    <property type="match status" value="2"/>
</dbReference>
<evidence type="ECO:0000256" key="1">
    <source>
        <dbReference type="ARBA" id="ARBA00023015"/>
    </source>
</evidence>
<evidence type="ECO:0000259" key="3">
    <source>
        <dbReference type="PROSITE" id="PS01124"/>
    </source>
</evidence>
<comment type="caution">
    <text evidence="4">The sequence shown here is derived from an EMBL/GenBank/DDBJ whole genome shotgun (WGS) entry which is preliminary data.</text>
</comment>
<evidence type="ECO:0000313" key="5">
    <source>
        <dbReference type="Proteomes" id="UP000544107"/>
    </source>
</evidence>
<evidence type="ECO:0000313" key="4">
    <source>
        <dbReference type="EMBL" id="MBB4010407.1"/>
    </source>
</evidence>
<proteinExistence type="predicted"/>
<feature type="domain" description="HTH araC/xylS-type" evidence="3">
    <location>
        <begin position="199"/>
        <end position="297"/>
    </location>
</feature>
<dbReference type="SUPFAM" id="SSF52317">
    <property type="entry name" value="Class I glutamine amidotransferase-like"/>
    <property type="match status" value="1"/>
</dbReference>
<dbReference type="EMBL" id="JACIED010000008">
    <property type="protein sequence ID" value="MBB4010407.1"/>
    <property type="molecule type" value="Genomic_DNA"/>
</dbReference>
<dbReference type="InterPro" id="IPR002818">
    <property type="entry name" value="DJ-1/PfpI"/>
</dbReference>
<dbReference type="AlphaFoldDB" id="A0A7W6HT85"/>
<accession>A0A7W6HT85</accession>